<dbReference type="Gene3D" id="3.90.1150.200">
    <property type="match status" value="1"/>
</dbReference>
<evidence type="ECO:0000313" key="4">
    <source>
        <dbReference type="Proteomes" id="UP000323454"/>
    </source>
</evidence>
<feature type="compositionally biased region" description="Basic and acidic residues" evidence="1">
    <location>
        <begin position="13"/>
        <end position="23"/>
    </location>
</feature>
<proteinExistence type="predicted"/>
<name>A0A5B2X8H7_9PSEU</name>
<dbReference type="AlphaFoldDB" id="A0A5B2X8H7"/>
<comment type="caution">
    <text evidence="3">The sequence shown here is derived from an EMBL/GenBank/DDBJ whole genome shotgun (WGS) entry which is preliminary data.</text>
</comment>
<evidence type="ECO:0000313" key="3">
    <source>
        <dbReference type="EMBL" id="KAA2259456.1"/>
    </source>
</evidence>
<dbReference type="SUPFAM" id="SSF159888">
    <property type="entry name" value="YdhG-like"/>
    <property type="match status" value="1"/>
</dbReference>
<organism evidence="3 4">
    <name type="scientific">Solihabitans fulvus</name>
    <dbReference type="NCBI Taxonomy" id="1892852"/>
    <lineage>
        <taxon>Bacteria</taxon>
        <taxon>Bacillati</taxon>
        <taxon>Actinomycetota</taxon>
        <taxon>Actinomycetes</taxon>
        <taxon>Pseudonocardiales</taxon>
        <taxon>Pseudonocardiaceae</taxon>
        <taxon>Solihabitans</taxon>
    </lineage>
</organism>
<dbReference type="Pfam" id="PF08818">
    <property type="entry name" value="DUF1801"/>
    <property type="match status" value="1"/>
</dbReference>
<reference evidence="3 4" key="1">
    <citation type="submission" date="2019-09" db="EMBL/GenBank/DDBJ databases">
        <title>Goodfellowia gen. nov., a new genus of the Pseudonocardineae related to Actinoalloteichus, containing Goodfellowia coeruleoviolacea gen. nov., comb. nov. gen. nov., comb. nov.</title>
        <authorList>
            <person name="Labeda D."/>
        </authorList>
    </citation>
    <scope>NUCLEOTIDE SEQUENCE [LARGE SCALE GENOMIC DNA]</scope>
    <source>
        <strain evidence="3 4">AN110305</strain>
    </source>
</reference>
<feature type="region of interest" description="Disordered" evidence="1">
    <location>
        <begin position="1"/>
        <end position="23"/>
    </location>
</feature>
<feature type="domain" description="YdhG-like" evidence="2">
    <location>
        <begin position="62"/>
        <end position="151"/>
    </location>
</feature>
<feature type="compositionally biased region" description="Polar residues" evidence="1">
    <location>
        <begin position="1"/>
        <end position="10"/>
    </location>
</feature>
<dbReference type="EMBL" id="VUOB01000038">
    <property type="protein sequence ID" value="KAA2259456.1"/>
    <property type="molecule type" value="Genomic_DNA"/>
</dbReference>
<dbReference type="Proteomes" id="UP000323454">
    <property type="component" value="Unassembled WGS sequence"/>
</dbReference>
<dbReference type="InterPro" id="IPR014922">
    <property type="entry name" value="YdhG-like"/>
</dbReference>
<evidence type="ECO:0000256" key="1">
    <source>
        <dbReference type="SAM" id="MobiDB-lite"/>
    </source>
</evidence>
<sequence>MSITKKNATANGEKFDGFTDAERGAMKERAKELKADAKRNAKAADAEREVLAKIAEMSESDRVIAERLHAVIKANAPGLTSKLWYGMPAYTRDGKIVCHFQCAAKFKTRYATLGFSDEANLDEGTAWPTSFALTELTADDEARIGALIKRAVS</sequence>
<accession>A0A5B2X8H7</accession>
<dbReference type="RefSeq" id="WP_149851370.1">
    <property type="nucleotide sequence ID" value="NZ_VUOB01000038.1"/>
</dbReference>
<keyword evidence="4" id="KW-1185">Reference proteome</keyword>
<protein>
    <submittedName>
        <fullName evidence="3">DUF1801 domain-containing protein</fullName>
    </submittedName>
</protein>
<reference evidence="3 4" key="2">
    <citation type="submission" date="2019-09" db="EMBL/GenBank/DDBJ databases">
        <authorList>
            <person name="Jin C."/>
        </authorList>
    </citation>
    <scope>NUCLEOTIDE SEQUENCE [LARGE SCALE GENOMIC DNA]</scope>
    <source>
        <strain evidence="3 4">AN110305</strain>
    </source>
</reference>
<gene>
    <name evidence="3" type="ORF">F0L68_21195</name>
</gene>
<evidence type="ECO:0000259" key="2">
    <source>
        <dbReference type="Pfam" id="PF08818"/>
    </source>
</evidence>
<dbReference type="OrthoDB" id="32458at2"/>